<dbReference type="Proteomes" id="UP000648801">
    <property type="component" value="Unassembled WGS sequence"/>
</dbReference>
<proteinExistence type="inferred from homology"/>
<dbReference type="RefSeq" id="WP_229668576.1">
    <property type="nucleotide sequence ID" value="NZ_BMJB01000001.1"/>
</dbReference>
<dbReference type="EMBL" id="BMJB01000001">
    <property type="protein sequence ID" value="GGA53470.1"/>
    <property type="molecule type" value="Genomic_DNA"/>
</dbReference>
<dbReference type="InterPro" id="IPR028082">
    <property type="entry name" value="Peripla_BP_I"/>
</dbReference>
<evidence type="ECO:0000256" key="1">
    <source>
        <dbReference type="ARBA" id="ARBA00004196"/>
    </source>
</evidence>
<gene>
    <name evidence="5" type="ORF">GCM10011507_00690</name>
</gene>
<reference evidence="5" key="1">
    <citation type="journal article" date="2014" name="Int. J. Syst. Evol. Microbiol.">
        <title>Complete genome sequence of Corynebacterium casei LMG S-19264T (=DSM 44701T), isolated from a smear-ripened cheese.</title>
        <authorList>
            <consortium name="US DOE Joint Genome Institute (JGI-PGF)"/>
            <person name="Walter F."/>
            <person name="Albersmeier A."/>
            <person name="Kalinowski J."/>
            <person name="Ruckert C."/>
        </authorList>
    </citation>
    <scope>NUCLEOTIDE SEQUENCE</scope>
    <source>
        <strain evidence="5">CGMCC 1.15447</strain>
    </source>
</reference>
<evidence type="ECO:0000313" key="6">
    <source>
        <dbReference type="Proteomes" id="UP000648801"/>
    </source>
</evidence>
<evidence type="ECO:0000313" key="5">
    <source>
        <dbReference type="EMBL" id="GGA53470.1"/>
    </source>
</evidence>
<dbReference type="PANTHER" id="PTHR46847">
    <property type="entry name" value="D-ALLOSE-BINDING PERIPLASMIC PROTEIN-RELATED"/>
    <property type="match status" value="1"/>
</dbReference>
<comment type="caution">
    <text evidence="5">The sequence shown here is derived from an EMBL/GenBank/DDBJ whole genome shotgun (WGS) entry which is preliminary data.</text>
</comment>
<dbReference type="GO" id="GO:0030246">
    <property type="term" value="F:carbohydrate binding"/>
    <property type="evidence" value="ECO:0007669"/>
    <property type="project" value="UniProtKB-ARBA"/>
</dbReference>
<accession>A0A916RES4</accession>
<keyword evidence="3" id="KW-0732">Signal</keyword>
<comment type="subcellular location">
    <subcellularLocation>
        <location evidence="1">Cell envelope</location>
    </subcellularLocation>
</comment>
<feature type="domain" description="Periplasmic binding protein" evidence="4">
    <location>
        <begin position="2"/>
        <end position="252"/>
    </location>
</feature>
<dbReference type="SUPFAM" id="SSF53822">
    <property type="entry name" value="Periplasmic binding protein-like I"/>
    <property type="match status" value="1"/>
</dbReference>
<dbReference type="PANTHER" id="PTHR46847:SF1">
    <property type="entry name" value="D-ALLOSE-BINDING PERIPLASMIC PROTEIN-RELATED"/>
    <property type="match status" value="1"/>
</dbReference>
<dbReference type="AlphaFoldDB" id="A0A916RES4"/>
<evidence type="ECO:0000259" key="4">
    <source>
        <dbReference type="Pfam" id="PF13407"/>
    </source>
</evidence>
<sequence length="285" mass="30196">MIAIIVPSEDNPFFKTEADAAAAHAVALGYRVRVNSHDDDAYQQDNLIDAAIASNAAAIILDNAGTDASISAVRRATKAGIPVFLIDREIAVSGLAKAQIVSDNDQGARLVAGEFARILGGKGNYAELLGRESDTNAQIRTKGFHAVLDAHPGLHLVESQSANWSAEEAFQKTETILQAHADLDGIIAGNDTMAVGAAAAVRSAGRTKIKIVGFDGSPDALSAIKEGRIEATVLQPAVYISNLAVDEADRYLHTGSTGQPERQSIPCVLVTRTNVDDFHNFEKIR</sequence>
<name>A0A916RES4_9BACT</name>
<dbReference type="CDD" id="cd19967">
    <property type="entry name" value="PBP1_TmRBP-like"/>
    <property type="match status" value="1"/>
</dbReference>
<reference evidence="5" key="2">
    <citation type="submission" date="2020-09" db="EMBL/GenBank/DDBJ databases">
        <authorList>
            <person name="Sun Q."/>
            <person name="Zhou Y."/>
        </authorList>
    </citation>
    <scope>NUCLEOTIDE SEQUENCE</scope>
    <source>
        <strain evidence="5">CGMCC 1.15447</strain>
    </source>
</reference>
<dbReference type="Gene3D" id="3.40.50.2300">
    <property type="match status" value="2"/>
</dbReference>
<dbReference type="InterPro" id="IPR025997">
    <property type="entry name" value="SBP_2_dom"/>
</dbReference>
<evidence type="ECO:0000256" key="2">
    <source>
        <dbReference type="ARBA" id="ARBA00007639"/>
    </source>
</evidence>
<evidence type="ECO:0000256" key="3">
    <source>
        <dbReference type="ARBA" id="ARBA00022729"/>
    </source>
</evidence>
<dbReference type="GO" id="GO:0030313">
    <property type="term" value="C:cell envelope"/>
    <property type="evidence" value="ECO:0007669"/>
    <property type="project" value="UniProtKB-SubCell"/>
</dbReference>
<organism evidence="5 6">
    <name type="scientific">Edaphobacter acidisoli</name>
    <dbReference type="NCBI Taxonomy" id="2040573"/>
    <lineage>
        <taxon>Bacteria</taxon>
        <taxon>Pseudomonadati</taxon>
        <taxon>Acidobacteriota</taxon>
        <taxon>Terriglobia</taxon>
        <taxon>Terriglobales</taxon>
        <taxon>Acidobacteriaceae</taxon>
        <taxon>Edaphobacter</taxon>
    </lineage>
</organism>
<keyword evidence="6" id="KW-1185">Reference proteome</keyword>
<dbReference type="Pfam" id="PF13407">
    <property type="entry name" value="Peripla_BP_4"/>
    <property type="match status" value="1"/>
</dbReference>
<comment type="similarity">
    <text evidence="2">Belongs to the bacterial solute-binding protein 2 family.</text>
</comment>
<protein>
    <submittedName>
        <fullName evidence="5">D-ribose ABC transporter substrate-binding protein</fullName>
    </submittedName>
</protein>